<protein>
    <submittedName>
        <fullName evidence="1">Uncharacterized protein</fullName>
    </submittedName>
</protein>
<name>M5FUN0_DACPD</name>
<dbReference type="AlphaFoldDB" id="M5FUN0"/>
<dbReference type="EMBL" id="JH795879">
    <property type="protein sequence ID" value="EJT96971.1"/>
    <property type="molecule type" value="Genomic_DNA"/>
</dbReference>
<dbReference type="RefSeq" id="XP_040623869.1">
    <property type="nucleotide sequence ID" value="XM_040774149.1"/>
</dbReference>
<evidence type="ECO:0000313" key="2">
    <source>
        <dbReference type="Proteomes" id="UP000030653"/>
    </source>
</evidence>
<dbReference type="HOGENOM" id="CLU_3050277_0_0_1"/>
<organism evidence="1 2">
    <name type="scientific">Dacryopinax primogenitus (strain DJM 731)</name>
    <name type="common">Brown rot fungus</name>
    <dbReference type="NCBI Taxonomy" id="1858805"/>
    <lineage>
        <taxon>Eukaryota</taxon>
        <taxon>Fungi</taxon>
        <taxon>Dikarya</taxon>
        <taxon>Basidiomycota</taxon>
        <taxon>Agaricomycotina</taxon>
        <taxon>Dacrymycetes</taxon>
        <taxon>Dacrymycetales</taxon>
        <taxon>Dacrymycetaceae</taxon>
        <taxon>Dacryopinax</taxon>
    </lineage>
</organism>
<reference evidence="1 2" key="1">
    <citation type="journal article" date="2012" name="Science">
        <title>The Paleozoic origin of enzymatic lignin decomposition reconstructed from 31 fungal genomes.</title>
        <authorList>
            <person name="Floudas D."/>
            <person name="Binder M."/>
            <person name="Riley R."/>
            <person name="Barry K."/>
            <person name="Blanchette R.A."/>
            <person name="Henrissat B."/>
            <person name="Martinez A.T."/>
            <person name="Otillar R."/>
            <person name="Spatafora J.W."/>
            <person name="Yadav J.S."/>
            <person name="Aerts A."/>
            <person name="Benoit I."/>
            <person name="Boyd A."/>
            <person name="Carlson A."/>
            <person name="Copeland A."/>
            <person name="Coutinho P.M."/>
            <person name="de Vries R.P."/>
            <person name="Ferreira P."/>
            <person name="Findley K."/>
            <person name="Foster B."/>
            <person name="Gaskell J."/>
            <person name="Glotzer D."/>
            <person name="Gorecki P."/>
            <person name="Heitman J."/>
            <person name="Hesse C."/>
            <person name="Hori C."/>
            <person name="Igarashi K."/>
            <person name="Jurgens J.A."/>
            <person name="Kallen N."/>
            <person name="Kersten P."/>
            <person name="Kohler A."/>
            <person name="Kuees U."/>
            <person name="Kumar T.K.A."/>
            <person name="Kuo A."/>
            <person name="LaButti K."/>
            <person name="Larrondo L.F."/>
            <person name="Lindquist E."/>
            <person name="Ling A."/>
            <person name="Lombard V."/>
            <person name="Lucas S."/>
            <person name="Lundell T."/>
            <person name="Martin R."/>
            <person name="McLaughlin D.J."/>
            <person name="Morgenstern I."/>
            <person name="Morin E."/>
            <person name="Murat C."/>
            <person name="Nagy L.G."/>
            <person name="Nolan M."/>
            <person name="Ohm R.A."/>
            <person name="Patyshakuliyeva A."/>
            <person name="Rokas A."/>
            <person name="Ruiz-Duenas F.J."/>
            <person name="Sabat G."/>
            <person name="Salamov A."/>
            <person name="Samejima M."/>
            <person name="Schmutz J."/>
            <person name="Slot J.C."/>
            <person name="St John F."/>
            <person name="Stenlid J."/>
            <person name="Sun H."/>
            <person name="Sun S."/>
            <person name="Syed K."/>
            <person name="Tsang A."/>
            <person name="Wiebenga A."/>
            <person name="Young D."/>
            <person name="Pisabarro A."/>
            <person name="Eastwood D.C."/>
            <person name="Martin F."/>
            <person name="Cullen D."/>
            <person name="Grigoriev I.V."/>
            <person name="Hibbett D.S."/>
        </authorList>
    </citation>
    <scope>NUCLEOTIDE SEQUENCE [LARGE SCALE GENOMIC DNA]</scope>
    <source>
        <strain evidence="1 2">DJM-731 SS1</strain>
    </source>
</reference>
<dbReference type="Proteomes" id="UP000030653">
    <property type="component" value="Unassembled WGS sequence"/>
</dbReference>
<gene>
    <name evidence="1" type="ORF">DACRYDRAFT_25409</name>
</gene>
<keyword evidence="2" id="KW-1185">Reference proteome</keyword>
<proteinExistence type="predicted"/>
<dbReference type="GeneID" id="63689211"/>
<accession>M5FUN0</accession>
<evidence type="ECO:0000313" key="1">
    <source>
        <dbReference type="EMBL" id="EJT96971.1"/>
    </source>
</evidence>
<sequence>MTSIGDRLSLGSPILSLIVYFSRTGKRPYEKDTPQEKNYRLVLAPLVGCVYNPT</sequence>